<dbReference type="CDD" id="cd17535">
    <property type="entry name" value="REC_NarL-like"/>
    <property type="match status" value="1"/>
</dbReference>
<dbReference type="RefSeq" id="WP_068865673.1">
    <property type="nucleotide sequence ID" value="NZ_LZYB01000008.1"/>
</dbReference>
<dbReference type="AlphaFoldDB" id="A0A1A7BFB6"/>
<gene>
    <name evidence="6" type="ORF">I603_2663</name>
</gene>
<feature type="domain" description="Response regulatory" evidence="5">
    <location>
        <begin position="4"/>
        <end position="120"/>
    </location>
</feature>
<dbReference type="STRING" id="1300349.I603_2663"/>
<dbReference type="PROSITE" id="PS50110">
    <property type="entry name" value="RESPONSE_REGULATORY"/>
    <property type="match status" value="1"/>
</dbReference>
<keyword evidence="1 3" id="KW-0597">Phosphoprotein</keyword>
<feature type="modified residue" description="4-aspartylphosphate" evidence="3">
    <location>
        <position position="55"/>
    </location>
</feature>
<reference evidence="6 7" key="1">
    <citation type="submission" date="2016-06" db="EMBL/GenBank/DDBJ databases">
        <title>Genome sequence of Porphyrobacter dokdonensis DSW-74.</title>
        <authorList>
            <person name="Kim J.F."/>
            <person name="Song J.Y."/>
        </authorList>
    </citation>
    <scope>NUCLEOTIDE SEQUENCE [LARGE SCALE GENOMIC DNA]</scope>
    <source>
        <strain evidence="6 7">DSW-74</strain>
    </source>
</reference>
<dbReference type="InterPro" id="IPR039420">
    <property type="entry name" value="WalR-like"/>
</dbReference>
<dbReference type="PRINTS" id="PR00038">
    <property type="entry name" value="HTHLUXR"/>
</dbReference>
<evidence type="ECO:0000313" key="6">
    <source>
        <dbReference type="EMBL" id="OBV10102.1"/>
    </source>
</evidence>
<evidence type="ECO:0000256" key="3">
    <source>
        <dbReference type="PROSITE-ProRule" id="PRU00169"/>
    </source>
</evidence>
<dbReference type="GO" id="GO:0006355">
    <property type="term" value="P:regulation of DNA-templated transcription"/>
    <property type="evidence" value="ECO:0007669"/>
    <property type="project" value="InterPro"/>
</dbReference>
<accession>A0A1A7BFB6</accession>
<dbReference type="InterPro" id="IPR058245">
    <property type="entry name" value="NreC/VraR/RcsB-like_REC"/>
</dbReference>
<dbReference type="CDD" id="cd06170">
    <property type="entry name" value="LuxR_C_like"/>
    <property type="match status" value="1"/>
</dbReference>
<dbReference type="GO" id="GO:0000160">
    <property type="term" value="P:phosphorelay signal transduction system"/>
    <property type="evidence" value="ECO:0007669"/>
    <property type="project" value="InterPro"/>
</dbReference>
<dbReference type="SMART" id="SM00448">
    <property type="entry name" value="REC"/>
    <property type="match status" value="1"/>
</dbReference>
<dbReference type="InterPro" id="IPR000792">
    <property type="entry name" value="Tscrpt_reg_LuxR_C"/>
</dbReference>
<dbReference type="SUPFAM" id="SSF46894">
    <property type="entry name" value="C-terminal effector domain of the bipartite response regulators"/>
    <property type="match status" value="1"/>
</dbReference>
<dbReference type="InterPro" id="IPR001789">
    <property type="entry name" value="Sig_transdc_resp-reg_receiver"/>
</dbReference>
<feature type="domain" description="HTH luxR-type" evidence="4">
    <location>
        <begin position="143"/>
        <end position="208"/>
    </location>
</feature>
<sequence>MNLRTLILEDLAEMRLWLSEVMREACPDAEITTAPDIRTALAIAGHEVFDLALIDLGLPDGSGLEVLRALKQANPAALCVVATIMGDDASVVGALAAGADGYLLKNQPSALLVRQIRQTLDGVPPLSPAIARRIMTHFRQTGPVVADANLTPREREVLGHIGKGLRNHEVAATLGIGTNTVAAHIKSVYAKLGISSRAEAAWHATKLGL</sequence>
<dbReference type="GO" id="GO:0003677">
    <property type="term" value="F:DNA binding"/>
    <property type="evidence" value="ECO:0007669"/>
    <property type="project" value="UniProtKB-KW"/>
</dbReference>
<name>A0A1A7BFB6_9SPHN</name>
<comment type="caution">
    <text evidence="6">The sequence shown here is derived from an EMBL/GenBank/DDBJ whole genome shotgun (WGS) entry which is preliminary data.</text>
</comment>
<dbReference type="Proteomes" id="UP000092484">
    <property type="component" value="Unassembled WGS sequence"/>
</dbReference>
<dbReference type="InterPro" id="IPR011006">
    <property type="entry name" value="CheY-like_superfamily"/>
</dbReference>
<keyword evidence="7" id="KW-1185">Reference proteome</keyword>
<organism evidence="6 7">
    <name type="scientific">Erythrobacter dokdonensis DSW-74</name>
    <dbReference type="NCBI Taxonomy" id="1300349"/>
    <lineage>
        <taxon>Bacteria</taxon>
        <taxon>Pseudomonadati</taxon>
        <taxon>Pseudomonadota</taxon>
        <taxon>Alphaproteobacteria</taxon>
        <taxon>Sphingomonadales</taxon>
        <taxon>Erythrobacteraceae</taxon>
        <taxon>Erythrobacter/Porphyrobacter group</taxon>
        <taxon>Erythrobacter</taxon>
    </lineage>
</organism>
<proteinExistence type="predicted"/>
<dbReference type="EMBL" id="LZYB01000008">
    <property type="protein sequence ID" value="OBV10102.1"/>
    <property type="molecule type" value="Genomic_DNA"/>
</dbReference>
<evidence type="ECO:0000259" key="5">
    <source>
        <dbReference type="PROSITE" id="PS50110"/>
    </source>
</evidence>
<keyword evidence="2" id="KW-0238">DNA-binding</keyword>
<dbReference type="PANTHER" id="PTHR43214">
    <property type="entry name" value="TWO-COMPONENT RESPONSE REGULATOR"/>
    <property type="match status" value="1"/>
</dbReference>
<dbReference type="Pfam" id="PF00072">
    <property type="entry name" value="Response_reg"/>
    <property type="match status" value="1"/>
</dbReference>
<evidence type="ECO:0000313" key="7">
    <source>
        <dbReference type="Proteomes" id="UP000092484"/>
    </source>
</evidence>
<protein>
    <submittedName>
        <fullName evidence="6">Two-component response regulator</fullName>
    </submittedName>
</protein>
<evidence type="ECO:0000256" key="2">
    <source>
        <dbReference type="ARBA" id="ARBA00023125"/>
    </source>
</evidence>
<dbReference type="SUPFAM" id="SSF52172">
    <property type="entry name" value="CheY-like"/>
    <property type="match status" value="1"/>
</dbReference>
<dbReference type="PANTHER" id="PTHR43214:SF43">
    <property type="entry name" value="TWO-COMPONENT RESPONSE REGULATOR"/>
    <property type="match status" value="1"/>
</dbReference>
<dbReference type="InterPro" id="IPR016032">
    <property type="entry name" value="Sig_transdc_resp-reg_C-effctor"/>
</dbReference>
<dbReference type="SMART" id="SM00421">
    <property type="entry name" value="HTH_LUXR"/>
    <property type="match status" value="1"/>
</dbReference>
<evidence type="ECO:0000256" key="1">
    <source>
        <dbReference type="ARBA" id="ARBA00022553"/>
    </source>
</evidence>
<dbReference type="PROSITE" id="PS50043">
    <property type="entry name" value="HTH_LUXR_2"/>
    <property type="match status" value="1"/>
</dbReference>
<dbReference type="Gene3D" id="3.40.50.2300">
    <property type="match status" value="1"/>
</dbReference>
<dbReference type="PROSITE" id="PS00622">
    <property type="entry name" value="HTH_LUXR_1"/>
    <property type="match status" value="1"/>
</dbReference>
<dbReference type="Pfam" id="PF00196">
    <property type="entry name" value="GerE"/>
    <property type="match status" value="1"/>
</dbReference>
<evidence type="ECO:0000259" key="4">
    <source>
        <dbReference type="PROSITE" id="PS50043"/>
    </source>
</evidence>